<dbReference type="PANTHER" id="PTHR34860">
    <property type="entry name" value="REPRESSOR-LIKE PROTEIN SSO7C3"/>
    <property type="match status" value="1"/>
</dbReference>
<dbReference type="InterPro" id="IPR037914">
    <property type="entry name" value="SpoVT-AbrB_sf"/>
</dbReference>
<dbReference type="InterPro" id="IPR016752">
    <property type="entry name" value="UCP019240_SpoVT/AbrB-related"/>
</dbReference>
<dbReference type="RefSeq" id="WP_088885639.1">
    <property type="nucleotide sequence ID" value="NZ_CP014855.1"/>
</dbReference>
<gene>
    <name evidence="2" type="ORF">A3K92_07315</name>
</gene>
<dbReference type="InterPro" id="IPR052975">
    <property type="entry name" value="Repressor-like_regulatory"/>
</dbReference>
<dbReference type="PIRSF" id="PIRSF019240">
    <property type="entry name" value="UCP019240_SpoVT/AbrB-related"/>
    <property type="match status" value="1"/>
</dbReference>
<evidence type="ECO:0000259" key="1">
    <source>
        <dbReference type="Pfam" id="PF04014"/>
    </source>
</evidence>
<proteinExistence type="predicted"/>
<dbReference type="EMBL" id="CP014855">
    <property type="protein sequence ID" value="ASJ01302.1"/>
    <property type="molecule type" value="Genomic_DNA"/>
</dbReference>
<dbReference type="OrthoDB" id="87832at2157"/>
<reference evidence="2 3" key="1">
    <citation type="submission" date="2016-03" db="EMBL/GenBank/DDBJ databases">
        <title>Complete genome sequence of Thermococcus gorgonarius.</title>
        <authorList>
            <person name="Oger P.M."/>
        </authorList>
    </citation>
    <scope>NUCLEOTIDE SEQUENCE [LARGE SCALE GENOMIC DNA]</scope>
    <source>
        <strain evidence="2 3">W-12</strain>
    </source>
</reference>
<dbReference type="Proteomes" id="UP000250134">
    <property type="component" value="Chromosome"/>
</dbReference>
<name>A0A2Z2M9W8_THEGO</name>
<dbReference type="Pfam" id="PF04014">
    <property type="entry name" value="MazE_antitoxin"/>
    <property type="match status" value="1"/>
</dbReference>
<dbReference type="GeneID" id="33332351"/>
<evidence type="ECO:0000313" key="2">
    <source>
        <dbReference type="EMBL" id="ASJ01302.1"/>
    </source>
</evidence>
<organism evidence="2 3">
    <name type="scientific">Thermococcus gorgonarius</name>
    <dbReference type="NCBI Taxonomy" id="71997"/>
    <lineage>
        <taxon>Archaea</taxon>
        <taxon>Methanobacteriati</taxon>
        <taxon>Methanobacteriota</taxon>
        <taxon>Thermococci</taxon>
        <taxon>Thermococcales</taxon>
        <taxon>Thermococcaceae</taxon>
        <taxon>Thermococcus</taxon>
    </lineage>
</organism>
<evidence type="ECO:0000313" key="3">
    <source>
        <dbReference type="Proteomes" id="UP000250134"/>
    </source>
</evidence>
<dbReference type="NCBIfam" id="TIGR01439">
    <property type="entry name" value="lp_hng_hel_AbrB"/>
    <property type="match status" value="1"/>
</dbReference>
<keyword evidence="3" id="KW-1185">Reference proteome</keyword>
<dbReference type="PANTHER" id="PTHR34860:SF6">
    <property type="entry name" value="REPRESSOR-LIKE PROTEIN SSO7C3"/>
    <property type="match status" value="1"/>
</dbReference>
<dbReference type="GO" id="GO:0003677">
    <property type="term" value="F:DNA binding"/>
    <property type="evidence" value="ECO:0007669"/>
    <property type="project" value="InterPro"/>
</dbReference>
<accession>A0A2Z2M9W8</accession>
<sequence>MEVLAKFHVIVHKIGRIIIPAGTRKFYGIERGDFVEVKILKYESDKRPKEGTFMARVGEQGSIFIPKPLREVMGIKPGDVIEVLLLSHYKPQK</sequence>
<protein>
    <submittedName>
        <fullName evidence="2">AbrB family transcriptional regulator</fullName>
    </submittedName>
</protein>
<feature type="domain" description="SpoVT-AbrB" evidence="1">
    <location>
        <begin position="55"/>
        <end position="83"/>
    </location>
</feature>
<dbReference type="SUPFAM" id="SSF89447">
    <property type="entry name" value="AbrB/MazE/MraZ-like"/>
    <property type="match status" value="2"/>
</dbReference>
<dbReference type="Gene3D" id="2.10.260.10">
    <property type="match status" value="2"/>
</dbReference>
<dbReference type="InterPro" id="IPR007159">
    <property type="entry name" value="SpoVT-AbrB_dom"/>
</dbReference>
<dbReference type="AlphaFoldDB" id="A0A2Z2M9W8"/>
<dbReference type="KEGG" id="tgg:A3K92_07315"/>